<dbReference type="STRING" id="758803.SAMN05421803_10613"/>
<dbReference type="PROSITE" id="PS50075">
    <property type="entry name" value="CARRIER"/>
    <property type="match status" value="1"/>
</dbReference>
<dbReference type="EMBL" id="FQZK01000006">
    <property type="protein sequence ID" value="SHJ42426.1"/>
    <property type="molecule type" value="Genomic_DNA"/>
</dbReference>
<keyword evidence="3" id="KW-1185">Reference proteome</keyword>
<dbReference type="SUPFAM" id="SSF47336">
    <property type="entry name" value="ACP-like"/>
    <property type="match status" value="1"/>
</dbReference>
<dbReference type="Gene3D" id="1.10.1200.10">
    <property type="entry name" value="ACP-like"/>
    <property type="match status" value="1"/>
</dbReference>
<evidence type="ECO:0000313" key="2">
    <source>
        <dbReference type="EMBL" id="SHJ42426.1"/>
    </source>
</evidence>
<dbReference type="Proteomes" id="UP000184452">
    <property type="component" value="Unassembled WGS sequence"/>
</dbReference>
<dbReference type="OrthoDB" id="2455700at2"/>
<dbReference type="InterPro" id="IPR036736">
    <property type="entry name" value="ACP-like_sf"/>
</dbReference>
<accession>A0A1M6J6V1</accession>
<dbReference type="RefSeq" id="WP_073379029.1">
    <property type="nucleotide sequence ID" value="NZ_FQZK01000006.1"/>
</dbReference>
<organism evidence="2 3">
    <name type="scientific">Nocardiopsis flavescens</name>
    <dbReference type="NCBI Taxonomy" id="758803"/>
    <lineage>
        <taxon>Bacteria</taxon>
        <taxon>Bacillati</taxon>
        <taxon>Actinomycetota</taxon>
        <taxon>Actinomycetes</taxon>
        <taxon>Streptosporangiales</taxon>
        <taxon>Nocardiopsidaceae</taxon>
        <taxon>Nocardiopsis</taxon>
    </lineage>
</organism>
<dbReference type="AlphaFoldDB" id="A0A1M6J6V1"/>
<evidence type="ECO:0000313" key="3">
    <source>
        <dbReference type="Proteomes" id="UP000184452"/>
    </source>
</evidence>
<protein>
    <submittedName>
        <fullName evidence="2">L-ornithine N5-oxygenase</fullName>
    </submittedName>
</protein>
<dbReference type="Pfam" id="PF00550">
    <property type="entry name" value="PP-binding"/>
    <property type="match status" value="1"/>
</dbReference>
<name>A0A1M6J6V1_9ACTN</name>
<sequence>MAADLTAERLLADIADALGEPVTDLHPDEDLFDRGLDSVRLMGLIETWRAAGARGADFADLAEQPTAASWARLLRG</sequence>
<gene>
    <name evidence="2" type="ORF">SAMN05421803_10613</name>
</gene>
<dbReference type="InterPro" id="IPR009081">
    <property type="entry name" value="PP-bd_ACP"/>
</dbReference>
<feature type="domain" description="Carrier" evidence="1">
    <location>
        <begin position="1"/>
        <end position="76"/>
    </location>
</feature>
<reference evidence="2 3" key="1">
    <citation type="submission" date="2016-11" db="EMBL/GenBank/DDBJ databases">
        <authorList>
            <person name="Jaros S."/>
            <person name="Januszkiewicz K."/>
            <person name="Wedrychowicz H."/>
        </authorList>
    </citation>
    <scope>NUCLEOTIDE SEQUENCE [LARGE SCALE GENOMIC DNA]</scope>
    <source>
        <strain evidence="2 3">CGMCC 4.5723</strain>
    </source>
</reference>
<evidence type="ECO:0000259" key="1">
    <source>
        <dbReference type="PROSITE" id="PS50075"/>
    </source>
</evidence>
<proteinExistence type="predicted"/>